<dbReference type="GO" id="GO:0051087">
    <property type="term" value="F:protein-folding chaperone binding"/>
    <property type="evidence" value="ECO:0007669"/>
    <property type="project" value="TreeGrafter"/>
</dbReference>
<accession>A0AA36J8K7</accession>
<dbReference type="InterPro" id="IPR001623">
    <property type="entry name" value="DnaJ_domain"/>
</dbReference>
<feature type="region of interest" description="Disordered" evidence="2">
    <location>
        <begin position="83"/>
        <end position="171"/>
    </location>
</feature>
<organism evidence="4 5">
    <name type="scientific">Effrenium voratum</name>
    <dbReference type="NCBI Taxonomy" id="2562239"/>
    <lineage>
        <taxon>Eukaryota</taxon>
        <taxon>Sar</taxon>
        <taxon>Alveolata</taxon>
        <taxon>Dinophyceae</taxon>
        <taxon>Suessiales</taxon>
        <taxon>Symbiodiniaceae</taxon>
        <taxon>Effrenium</taxon>
    </lineage>
</organism>
<evidence type="ECO:0000259" key="3">
    <source>
        <dbReference type="PROSITE" id="PS50076"/>
    </source>
</evidence>
<dbReference type="PROSITE" id="PS50076">
    <property type="entry name" value="DNAJ_2"/>
    <property type="match status" value="1"/>
</dbReference>
<keyword evidence="1" id="KW-0143">Chaperone</keyword>
<dbReference type="Pfam" id="PF00226">
    <property type="entry name" value="DnaJ"/>
    <property type="match status" value="1"/>
</dbReference>
<dbReference type="SMART" id="SM00271">
    <property type="entry name" value="DnaJ"/>
    <property type="match status" value="1"/>
</dbReference>
<dbReference type="SUPFAM" id="SSF46565">
    <property type="entry name" value="Chaperone J-domain"/>
    <property type="match status" value="1"/>
</dbReference>
<keyword evidence="5" id="KW-1185">Reference proteome</keyword>
<dbReference type="Gene3D" id="1.10.287.110">
    <property type="entry name" value="DnaJ domain"/>
    <property type="match status" value="1"/>
</dbReference>
<dbReference type="GO" id="GO:0005783">
    <property type="term" value="C:endoplasmic reticulum"/>
    <property type="evidence" value="ECO:0007669"/>
    <property type="project" value="TreeGrafter"/>
</dbReference>
<dbReference type="PRINTS" id="PR00625">
    <property type="entry name" value="JDOMAIN"/>
</dbReference>
<feature type="compositionally biased region" description="Basic residues" evidence="2">
    <location>
        <begin position="100"/>
        <end position="110"/>
    </location>
</feature>
<dbReference type="CDD" id="cd06257">
    <property type="entry name" value="DnaJ"/>
    <property type="match status" value="1"/>
</dbReference>
<sequence length="344" mass="37414">MVLRNFLGRVQDPFAVLGLKRAASSDQVKRAYHGLCRKYHPDKDRSVPAHLATARFQRIKAAYELLSHPSNRLAAASTVVSAPFKPNRSTKGTKGSKSAKAAKQKPKQQAKKQSQPAKRRLKTAPATDPEILEILDSDDEAPANPRMAKRASRAKMEASKQQERDRKAAAAGARMRARAQRLEAGGDGDARCVRLVFKAPPDFQAEAVAAAWNSAEVLRFEPGQAILAMPNSEVPALPITTWQRQGARQNQGGGGIGAQLPRLASAPTCRPRAADLEADEPGCCACRLHWTCRGAEDSGGVSVSSGRQRWDQLQVAVRPSSAQSPIWVCVPRETEKNPKRNQPE</sequence>
<feature type="domain" description="J" evidence="3">
    <location>
        <begin position="12"/>
        <end position="71"/>
    </location>
</feature>
<name>A0AA36J8K7_9DINO</name>
<dbReference type="GO" id="GO:0051787">
    <property type="term" value="F:misfolded protein binding"/>
    <property type="evidence" value="ECO:0007669"/>
    <property type="project" value="TreeGrafter"/>
</dbReference>
<gene>
    <name evidence="4" type="ORF">EVOR1521_LOCUS24368</name>
</gene>
<feature type="compositionally biased region" description="Basic and acidic residues" evidence="2">
    <location>
        <begin position="154"/>
        <end position="168"/>
    </location>
</feature>
<dbReference type="Proteomes" id="UP001178507">
    <property type="component" value="Unassembled WGS sequence"/>
</dbReference>
<dbReference type="GO" id="GO:0036503">
    <property type="term" value="P:ERAD pathway"/>
    <property type="evidence" value="ECO:0007669"/>
    <property type="project" value="TreeGrafter"/>
</dbReference>
<dbReference type="EMBL" id="CAUJNA010003403">
    <property type="protein sequence ID" value="CAJ1401171.1"/>
    <property type="molecule type" value="Genomic_DNA"/>
</dbReference>
<feature type="compositionally biased region" description="Low complexity" evidence="2">
    <location>
        <begin position="89"/>
        <end position="99"/>
    </location>
</feature>
<reference evidence="4" key="1">
    <citation type="submission" date="2023-08" db="EMBL/GenBank/DDBJ databases">
        <authorList>
            <person name="Chen Y."/>
            <person name="Shah S."/>
            <person name="Dougan E. K."/>
            <person name="Thang M."/>
            <person name="Chan C."/>
        </authorList>
    </citation>
    <scope>NUCLEOTIDE SEQUENCE</scope>
</reference>
<dbReference type="PANTHER" id="PTHR44360:SF1">
    <property type="entry name" value="DNAJ HOMOLOG SUBFAMILY B MEMBER 9"/>
    <property type="match status" value="1"/>
</dbReference>
<dbReference type="AlphaFoldDB" id="A0AA36J8K7"/>
<dbReference type="InterPro" id="IPR051948">
    <property type="entry name" value="Hsp70_co-chaperone_J-domain"/>
</dbReference>
<evidence type="ECO:0000313" key="5">
    <source>
        <dbReference type="Proteomes" id="UP001178507"/>
    </source>
</evidence>
<evidence type="ECO:0000256" key="1">
    <source>
        <dbReference type="ARBA" id="ARBA00023186"/>
    </source>
</evidence>
<evidence type="ECO:0000256" key="2">
    <source>
        <dbReference type="SAM" id="MobiDB-lite"/>
    </source>
</evidence>
<dbReference type="InterPro" id="IPR036869">
    <property type="entry name" value="J_dom_sf"/>
</dbReference>
<evidence type="ECO:0000313" key="4">
    <source>
        <dbReference type="EMBL" id="CAJ1401171.1"/>
    </source>
</evidence>
<comment type="caution">
    <text evidence="4">The sequence shown here is derived from an EMBL/GenBank/DDBJ whole genome shotgun (WGS) entry which is preliminary data.</text>
</comment>
<dbReference type="PANTHER" id="PTHR44360">
    <property type="entry name" value="DNAJ HOMOLOG SUBFAMILY B MEMBER 9"/>
    <property type="match status" value="1"/>
</dbReference>
<feature type="compositionally biased region" description="Acidic residues" evidence="2">
    <location>
        <begin position="130"/>
        <end position="141"/>
    </location>
</feature>
<protein>
    <recommendedName>
        <fullName evidence="3">J domain-containing protein</fullName>
    </recommendedName>
</protein>
<proteinExistence type="predicted"/>